<dbReference type="EMBL" id="BLXT01005511">
    <property type="protein sequence ID" value="GFO23420.1"/>
    <property type="molecule type" value="Genomic_DNA"/>
</dbReference>
<dbReference type="Proteomes" id="UP000735302">
    <property type="component" value="Unassembled WGS sequence"/>
</dbReference>
<organism evidence="1 2">
    <name type="scientific">Plakobranchus ocellatus</name>
    <dbReference type="NCBI Taxonomy" id="259542"/>
    <lineage>
        <taxon>Eukaryota</taxon>
        <taxon>Metazoa</taxon>
        <taxon>Spiralia</taxon>
        <taxon>Lophotrochozoa</taxon>
        <taxon>Mollusca</taxon>
        <taxon>Gastropoda</taxon>
        <taxon>Heterobranchia</taxon>
        <taxon>Euthyneura</taxon>
        <taxon>Panpulmonata</taxon>
        <taxon>Sacoglossa</taxon>
        <taxon>Placobranchoidea</taxon>
        <taxon>Plakobranchidae</taxon>
        <taxon>Plakobranchus</taxon>
    </lineage>
</organism>
<keyword evidence="2" id="KW-1185">Reference proteome</keyword>
<reference evidence="1 2" key="1">
    <citation type="journal article" date="2021" name="Elife">
        <title>Chloroplast acquisition without the gene transfer in kleptoplastic sea slugs, Plakobranchus ocellatus.</title>
        <authorList>
            <person name="Maeda T."/>
            <person name="Takahashi S."/>
            <person name="Yoshida T."/>
            <person name="Shimamura S."/>
            <person name="Takaki Y."/>
            <person name="Nagai Y."/>
            <person name="Toyoda A."/>
            <person name="Suzuki Y."/>
            <person name="Arimoto A."/>
            <person name="Ishii H."/>
            <person name="Satoh N."/>
            <person name="Nishiyama T."/>
            <person name="Hasebe M."/>
            <person name="Maruyama T."/>
            <person name="Minagawa J."/>
            <person name="Obokata J."/>
            <person name="Shigenobu S."/>
        </authorList>
    </citation>
    <scope>NUCLEOTIDE SEQUENCE [LARGE SCALE GENOMIC DNA]</scope>
</reference>
<name>A0AAV4BVQ9_9GAST</name>
<protein>
    <submittedName>
        <fullName evidence="1">Uncharacterized protein</fullName>
    </submittedName>
</protein>
<accession>A0AAV4BVQ9</accession>
<proteinExistence type="predicted"/>
<gene>
    <name evidence="1" type="ORF">PoB_004992500</name>
</gene>
<comment type="caution">
    <text evidence="1">The sequence shown here is derived from an EMBL/GenBank/DDBJ whole genome shotgun (WGS) entry which is preliminary data.</text>
</comment>
<evidence type="ECO:0000313" key="2">
    <source>
        <dbReference type="Proteomes" id="UP000735302"/>
    </source>
</evidence>
<sequence length="112" mass="12465">MRRVVGPSRTKNKTCKGRKILNWTTAIHRSSLPYELVARRRLAETNQQLARGHDCCSFPRKKIMIQNKTKTSVNNVKGVCDSNSNPSFGRDSHVHYCAAGGSRSSSSVCSQN</sequence>
<evidence type="ECO:0000313" key="1">
    <source>
        <dbReference type="EMBL" id="GFO23420.1"/>
    </source>
</evidence>
<dbReference type="AlphaFoldDB" id="A0AAV4BVQ9"/>